<dbReference type="RefSeq" id="WP_408211314.1">
    <property type="nucleotide sequence ID" value="NZ_JAQQBZ010000005.1"/>
</dbReference>
<dbReference type="Proteomes" id="UP001629367">
    <property type="component" value="Unassembled WGS sequence"/>
</dbReference>
<evidence type="ECO:0008006" key="3">
    <source>
        <dbReference type="Google" id="ProtNLM"/>
    </source>
</evidence>
<evidence type="ECO:0000313" key="2">
    <source>
        <dbReference type="Proteomes" id="UP001629367"/>
    </source>
</evidence>
<comment type="caution">
    <text evidence="1">The sequence shown here is derived from an EMBL/GenBank/DDBJ whole genome shotgun (WGS) entry which is preliminary data.</text>
</comment>
<keyword evidence="2" id="KW-1185">Reference proteome</keyword>
<organism evidence="1 2">
    <name type="scientific">Paraburkholderia dilworthii</name>
    <dbReference type="NCBI Taxonomy" id="948106"/>
    <lineage>
        <taxon>Bacteria</taxon>
        <taxon>Pseudomonadati</taxon>
        <taxon>Pseudomonadota</taxon>
        <taxon>Betaproteobacteria</taxon>
        <taxon>Burkholderiales</taxon>
        <taxon>Burkholderiaceae</taxon>
        <taxon>Paraburkholderia</taxon>
    </lineage>
</organism>
<proteinExistence type="predicted"/>
<dbReference type="EMBL" id="JAQQBZ010000005">
    <property type="protein sequence ID" value="MFM0593352.1"/>
    <property type="molecule type" value="Genomic_DNA"/>
</dbReference>
<sequence length="99" mass="11573">MTDELNEQCLQLFDIWCERRSVIPLCCLMRVWPILNSARSSRLRFFDALRDLAQWHDEALSHEDRDIVLRLLASEGKDKRAEEVDTTVDRGFGEADYAT</sequence>
<gene>
    <name evidence="1" type="ORF">PQQ68_09990</name>
</gene>
<name>A0ABW9D6A0_9BURK</name>
<evidence type="ECO:0000313" key="1">
    <source>
        <dbReference type="EMBL" id="MFM0593352.1"/>
    </source>
</evidence>
<accession>A0ABW9D6A0</accession>
<reference evidence="1 2" key="1">
    <citation type="journal article" date="2024" name="Chem. Sci.">
        <title>Discovery of megapolipeptins by genome mining of a Burkholderiales bacteria collection.</title>
        <authorList>
            <person name="Paulo B.S."/>
            <person name="Recchia M.J.J."/>
            <person name="Lee S."/>
            <person name="Fergusson C.H."/>
            <person name="Romanowski S.B."/>
            <person name="Hernandez A."/>
            <person name="Krull N."/>
            <person name="Liu D.Y."/>
            <person name="Cavanagh H."/>
            <person name="Bos A."/>
            <person name="Gray C.A."/>
            <person name="Murphy B.T."/>
            <person name="Linington R.G."/>
            <person name="Eustaquio A.S."/>
        </authorList>
    </citation>
    <scope>NUCLEOTIDE SEQUENCE [LARGE SCALE GENOMIC DNA]</scope>
    <source>
        <strain evidence="1 2">RL17-335-BIF-A</strain>
    </source>
</reference>
<protein>
    <recommendedName>
        <fullName evidence="3">Death domain-containing protein</fullName>
    </recommendedName>
</protein>